<organism evidence="10 11">
    <name type="scientific">Fistulifera solaris</name>
    <name type="common">Oleaginous diatom</name>
    <dbReference type="NCBI Taxonomy" id="1519565"/>
    <lineage>
        <taxon>Eukaryota</taxon>
        <taxon>Sar</taxon>
        <taxon>Stramenopiles</taxon>
        <taxon>Ochrophyta</taxon>
        <taxon>Bacillariophyta</taxon>
        <taxon>Bacillariophyceae</taxon>
        <taxon>Bacillariophycidae</taxon>
        <taxon>Naviculales</taxon>
        <taxon>Naviculaceae</taxon>
        <taxon>Fistulifera</taxon>
    </lineage>
</organism>
<dbReference type="NCBIfam" id="TIGR00070">
    <property type="entry name" value="hisG"/>
    <property type="match status" value="1"/>
</dbReference>
<evidence type="ECO:0000313" key="10">
    <source>
        <dbReference type="EMBL" id="GAX20048.1"/>
    </source>
</evidence>
<dbReference type="InterPro" id="IPR013820">
    <property type="entry name" value="ATP_PRibTrfase_cat"/>
</dbReference>
<dbReference type="InParanoid" id="A0A1Z5K217"/>
<evidence type="ECO:0000256" key="1">
    <source>
        <dbReference type="ARBA" id="ARBA00000915"/>
    </source>
</evidence>
<dbReference type="GO" id="GO:0000105">
    <property type="term" value="P:L-histidine biosynthetic process"/>
    <property type="evidence" value="ECO:0007669"/>
    <property type="project" value="UniProtKB-UniPathway"/>
</dbReference>
<comment type="catalytic activity">
    <reaction evidence="1">
        <text>1-(5-phospho-beta-D-ribosyl)-ATP + diphosphate = 5-phospho-alpha-D-ribose 1-diphosphate + ATP</text>
        <dbReference type="Rhea" id="RHEA:18473"/>
        <dbReference type="ChEBI" id="CHEBI:30616"/>
        <dbReference type="ChEBI" id="CHEBI:33019"/>
        <dbReference type="ChEBI" id="CHEBI:58017"/>
        <dbReference type="ChEBI" id="CHEBI:73183"/>
        <dbReference type="EC" id="2.4.2.17"/>
    </reaction>
</comment>
<dbReference type="AlphaFoldDB" id="A0A1Z5K217"/>
<dbReference type="Pfam" id="PF08029">
    <property type="entry name" value="HisG_C"/>
    <property type="match status" value="1"/>
</dbReference>
<dbReference type="Pfam" id="PF01634">
    <property type="entry name" value="HisG"/>
    <property type="match status" value="1"/>
</dbReference>
<dbReference type="Gene3D" id="3.30.70.120">
    <property type="match status" value="1"/>
</dbReference>
<dbReference type="Proteomes" id="UP000198406">
    <property type="component" value="Unassembled WGS sequence"/>
</dbReference>
<feature type="domain" description="Histidine biosynthesis HisG C-terminal" evidence="9">
    <location>
        <begin position="254"/>
        <end position="326"/>
    </location>
</feature>
<evidence type="ECO:0000256" key="3">
    <source>
        <dbReference type="ARBA" id="ARBA00011946"/>
    </source>
</evidence>
<dbReference type="HAMAP" id="MF_00079">
    <property type="entry name" value="HisG_Long"/>
    <property type="match status" value="1"/>
</dbReference>
<dbReference type="UniPathway" id="UPA00031">
    <property type="reaction ID" value="UER00006"/>
</dbReference>
<keyword evidence="7" id="KW-0368">Histidine biosynthesis</keyword>
<evidence type="ECO:0000256" key="6">
    <source>
        <dbReference type="ARBA" id="ARBA00022679"/>
    </source>
</evidence>
<dbReference type="GO" id="GO:0005737">
    <property type="term" value="C:cytoplasm"/>
    <property type="evidence" value="ECO:0007669"/>
    <property type="project" value="InterPro"/>
</dbReference>
<comment type="caution">
    <text evidence="10">The sequence shown here is derived from an EMBL/GenBank/DDBJ whole genome shotgun (WGS) entry which is preliminary data.</text>
</comment>
<reference evidence="10 11" key="1">
    <citation type="journal article" date="2015" name="Plant Cell">
        <title>Oil accumulation by the oleaginous diatom Fistulifera solaris as revealed by the genome and transcriptome.</title>
        <authorList>
            <person name="Tanaka T."/>
            <person name="Maeda Y."/>
            <person name="Veluchamy A."/>
            <person name="Tanaka M."/>
            <person name="Abida H."/>
            <person name="Marechal E."/>
            <person name="Bowler C."/>
            <person name="Muto M."/>
            <person name="Sunaga Y."/>
            <person name="Tanaka M."/>
            <person name="Yoshino T."/>
            <person name="Taniguchi T."/>
            <person name="Fukuda Y."/>
            <person name="Nemoto M."/>
            <person name="Matsumoto M."/>
            <person name="Wong P.S."/>
            <person name="Aburatani S."/>
            <person name="Fujibuchi W."/>
        </authorList>
    </citation>
    <scope>NUCLEOTIDE SEQUENCE [LARGE SCALE GENOMIC DNA]</scope>
    <source>
        <strain evidence="10 11">JPCC DA0580</strain>
    </source>
</reference>
<evidence type="ECO:0000259" key="9">
    <source>
        <dbReference type="Pfam" id="PF08029"/>
    </source>
</evidence>
<dbReference type="GO" id="GO:0003879">
    <property type="term" value="F:ATP phosphoribosyltransferase activity"/>
    <property type="evidence" value="ECO:0007669"/>
    <property type="project" value="UniProtKB-EC"/>
</dbReference>
<dbReference type="EMBL" id="BDSP01000141">
    <property type="protein sequence ID" value="GAX20048.1"/>
    <property type="molecule type" value="Genomic_DNA"/>
</dbReference>
<dbReference type="CDD" id="cd13592">
    <property type="entry name" value="PBP2_HisGL2"/>
    <property type="match status" value="1"/>
</dbReference>
<dbReference type="Gene3D" id="3.40.190.10">
    <property type="entry name" value="Periplasmic binding protein-like II"/>
    <property type="match status" value="2"/>
</dbReference>
<comment type="pathway">
    <text evidence="2">Amino-acid biosynthesis; L-histidine biosynthesis; L-histidine from 5-phospho-alpha-D-ribose 1-diphosphate: step 1/9.</text>
</comment>
<keyword evidence="5 10" id="KW-0328">Glycosyltransferase</keyword>
<dbReference type="OrthoDB" id="2574at2759"/>
<accession>A0A1Z5K217</accession>
<sequence length="329" mass="35735">MRKIPTTRLYAFIDGRLDSSSKDESYFQTYHYSIMDRKNASPPGNCRFAVPKKGRLNEKVMEMLSGAGIEFHREPRLDVALCKNLPITIVFLPASDIAKYVGEGNIDLGITGYDVVEESMVEVNKIMDLGFGKCKLCVQAPVVDEIKNVEDLAGKRIVTSFPALTKKFFGPLDAKKGVETKINFVSGSVEAACGLGLADAVVDLVETGTTMKAAGLEVVSDILSTQAILIANPKAQHQDIVDLIQRRLEGFITARNSVFVVYNISNHLLAKATAITPGKRSPTITALDDGESKSVSALVPKANVNDIMDQLHDVGATDILVMNLSNSRM</sequence>
<dbReference type="FunFam" id="3.40.190.10:FF:000123">
    <property type="entry name" value="HIS1p ATP phosphoribosyltransferase"/>
    <property type="match status" value="1"/>
</dbReference>
<dbReference type="NCBIfam" id="TIGR03455">
    <property type="entry name" value="HisG_C-term"/>
    <property type="match status" value="1"/>
</dbReference>
<dbReference type="SUPFAM" id="SSF53850">
    <property type="entry name" value="Periplasmic binding protein-like II"/>
    <property type="match status" value="1"/>
</dbReference>
<dbReference type="EC" id="2.4.2.17" evidence="3"/>
<evidence type="ECO:0000313" key="11">
    <source>
        <dbReference type="Proteomes" id="UP000198406"/>
    </source>
</evidence>
<gene>
    <name evidence="10" type="ORF">FisN_1Lh470</name>
</gene>
<dbReference type="PANTHER" id="PTHR21403:SF8">
    <property type="entry name" value="ATP PHOSPHORIBOSYLTRANSFERASE"/>
    <property type="match status" value="1"/>
</dbReference>
<keyword evidence="11" id="KW-1185">Reference proteome</keyword>
<feature type="domain" description="ATP phosphoribosyltransferase catalytic" evidence="8">
    <location>
        <begin position="94"/>
        <end position="249"/>
    </location>
</feature>
<evidence type="ECO:0000256" key="2">
    <source>
        <dbReference type="ARBA" id="ARBA00004667"/>
    </source>
</evidence>
<evidence type="ECO:0000256" key="7">
    <source>
        <dbReference type="ARBA" id="ARBA00023102"/>
    </source>
</evidence>
<evidence type="ECO:0000256" key="4">
    <source>
        <dbReference type="ARBA" id="ARBA00022605"/>
    </source>
</evidence>
<name>A0A1Z5K217_FISSO</name>
<dbReference type="InterPro" id="IPR013115">
    <property type="entry name" value="HisG_C"/>
</dbReference>
<dbReference type="PROSITE" id="PS01316">
    <property type="entry name" value="ATP_P_PHORIBOSYLTR"/>
    <property type="match status" value="1"/>
</dbReference>
<dbReference type="InterPro" id="IPR011322">
    <property type="entry name" value="N-reg_PII-like_a/b"/>
</dbReference>
<dbReference type="PANTHER" id="PTHR21403">
    <property type="entry name" value="ATP PHOSPHORIBOSYLTRANSFERASE ATP-PRTASE"/>
    <property type="match status" value="1"/>
</dbReference>
<proteinExistence type="inferred from homology"/>
<evidence type="ECO:0000259" key="8">
    <source>
        <dbReference type="Pfam" id="PF01634"/>
    </source>
</evidence>
<dbReference type="InterPro" id="IPR018198">
    <property type="entry name" value="ATP_PRibTrfase_CS"/>
</dbReference>
<protein>
    <recommendedName>
        <fullName evidence="3">ATP phosphoribosyltransferase</fullName>
        <ecNumber evidence="3">2.4.2.17</ecNumber>
    </recommendedName>
</protein>
<evidence type="ECO:0000256" key="5">
    <source>
        <dbReference type="ARBA" id="ARBA00022676"/>
    </source>
</evidence>
<dbReference type="InterPro" id="IPR020621">
    <property type="entry name" value="ATP-PRT_HisG_long"/>
</dbReference>
<keyword evidence="6 10" id="KW-0808">Transferase</keyword>
<dbReference type="GO" id="GO:0000287">
    <property type="term" value="F:magnesium ion binding"/>
    <property type="evidence" value="ECO:0007669"/>
    <property type="project" value="InterPro"/>
</dbReference>
<dbReference type="SUPFAM" id="SSF54913">
    <property type="entry name" value="GlnB-like"/>
    <property type="match status" value="1"/>
</dbReference>
<dbReference type="InterPro" id="IPR001348">
    <property type="entry name" value="ATP_PRibTrfase_HisG"/>
</dbReference>
<dbReference type="InterPro" id="IPR015867">
    <property type="entry name" value="N-reg_PII/ATP_PRibTrfase_C"/>
</dbReference>
<keyword evidence="4" id="KW-0028">Amino-acid biosynthesis</keyword>